<keyword evidence="2" id="KW-1185">Reference proteome</keyword>
<reference evidence="1" key="1">
    <citation type="submission" date="2023-04" db="EMBL/GenBank/DDBJ databases">
        <title>Ambrosiozyma monospora NBRC 10751.</title>
        <authorList>
            <person name="Ichikawa N."/>
            <person name="Sato H."/>
            <person name="Tonouchi N."/>
        </authorList>
    </citation>
    <scope>NUCLEOTIDE SEQUENCE</scope>
    <source>
        <strain evidence="1">NBRC 10751</strain>
    </source>
</reference>
<accession>A0ACB5SV06</accession>
<evidence type="ECO:0000313" key="2">
    <source>
        <dbReference type="Proteomes" id="UP001165064"/>
    </source>
</evidence>
<protein>
    <submittedName>
        <fullName evidence="1">Unnamed protein product</fullName>
    </submittedName>
</protein>
<evidence type="ECO:0000313" key="1">
    <source>
        <dbReference type="EMBL" id="GME73707.1"/>
    </source>
</evidence>
<dbReference type="EMBL" id="BSXS01000739">
    <property type="protein sequence ID" value="GME73707.1"/>
    <property type="molecule type" value="Genomic_DNA"/>
</dbReference>
<proteinExistence type="predicted"/>
<comment type="caution">
    <text evidence="1">The sequence shown here is derived from an EMBL/GenBank/DDBJ whole genome shotgun (WGS) entry which is preliminary data.</text>
</comment>
<sequence>MSSAIQLSKIENADSIVKPDEILIKTSAAAVNPLDILLRELTPKLPCIGSSLKVAGFDFSGVVIQIGEKFHNKSGTELKVGNKVFGGTFDATGVHNSFTEYIGGNTDSFTALEKVSDTLTMPQAGGLNTVTHTAYQCFFGMEDRLEGGNVLILGAASSVGHMAIQWAKLFGVKNIIVTASPRSSEAALKAGDTSWIDYTKGEDNERKQVKELLKSIGKFDLIVDTVRDLSVYSDLGDNLKTKKEGGDFNIVNGSLSKSHISYLSDMIPPLKFIRIVGKSRIGL</sequence>
<dbReference type="Proteomes" id="UP001165064">
    <property type="component" value="Unassembled WGS sequence"/>
</dbReference>
<gene>
    <name evidence="1" type="ORF">Amon02_000150300</name>
</gene>
<name>A0ACB5SV06_AMBMO</name>
<organism evidence="1 2">
    <name type="scientific">Ambrosiozyma monospora</name>
    <name type="common">Yeast</name>
    <name type="synonym">Endomycopsis monosporus</name>
    <dbReference type="NCBI Taxonomy" id="43982"/>
    <lineage>
        <taxon>Eukaryota</taxon>
        <taxon>Fungi</taxon>
        <taxon>Dikarya</taxon>
        <taxon>Ascomycota</taxon>
        <taxon>Saccharomycotina</taxon>
        <taxon>Pichiomycetes</taxon>
        <taxon>Pichiales</taxon>
        <taxon>Pichiaceae</taxon>
        <taxon>Ambrosiozyma</taxon>
    </lineage>
</organism>